<sequence length="148" mass="17279">MPNNITSNPEQKDQQKSKLSKKKKFIILIIVILSVIILNRLFDRRPFRFEDFSSQEEAQNYFDKHYPFGSRGNTLIIDLQEAGAQCAIISKSDNINFNTKQPFDRMVSCDYFTGWFSKDPLVNNVVAVFIDENSQIKEIHAVRHYGWK</sequence>
<reference evidence="2 3" key="1">
    <citation type="submission" date="2014-11" db="EMBL/GenBank/DDBJ databases">
        <title>A Rickettsiales Symbiont of Amoebae With Ancient Features.</title>
        <authorList>
            <person name="Schulz F."/>
            <person name="Martijn J."/>
            <person name="Wascher F."/>
            <person name="Kostanjsek R."/>
            <person name="Ettema T.J."/>
            <person name="Horn M."/>
        </authorList>
    </citation>
    <scope>NUCLEOTIDE SEQUENCE [LARGE SCALE GENOMIC DNA]</scope>
    <source>
        <strain evidence="2 3">UWC36</strain>
    </source>
</reference>
<accession>A0A0C1MUL6</accession>
<dbReference type="RefSeq" id="WP_039455436.1">
    <property type="nucleotide sequence ID" value="NZ_JSWE01000069.1"/>
</dbReference>
<keyword evidence="1" id="KW-0472">Membrane</keyword>
<comment type="caution">
    <text evidence="2">The sequence shown here is derived from an EMBL/GenBank/DDBJ whole genome shotgun (WGS) entry which is preliminary data.</text>
</comment>
<proteinExistence type="predicted"/>
<evidence type="ECO:0000313" key="3">
    <source>
        <dbReference type="Proteomes" id="UP000031258"/>
    </source>
</evidence>
<name>A0A0C1MUL6_9RICK</name>
<feature type="transmembrane region" description="Helical" evidence="1">
    <location>
        <begin position="25"/>
        <end position="42"/>
    </location>
</feature>
<evidence type="ECO:0000256" key="1">
    <source>
        <dbReference type="SAM" id="Phobius"/>
    </source>
</evidence>
<gene>
    <name evidence="2" type="ORF">NF27_CS00040</name>
</gene>
<dbReference type="AlphaFoldDB" id="A0A0C1MUL6"/>
<evidence type="ECO:0000313" key="2">
    <source>
        <dbReference type="EMBL" id="KIE05792.1"/>
    </source>
</evidence>
<keyword evidence="1" id="KW-0812">Transmembrane</keyword>
<dbReference type="EMBL" id="JSWE01000069">
    <property type="protein sequence ID" value="KIE05792.1"/>
    <property type="molecule type" value="Genomic_DNA"/>
</dbReference>
<keyword evidence="3" id="KW-1185">Reference proteome</keyword>
<keyword evidence="1" id="KW-1133">Transmembrane helix</keyword>
<protein>
    <submittedName>
        <fullName evidence="2">Uncharacterized protein</fullName>
    </submittedName>
</protein>
<dbReference type="Proteomes" id="UP000031258">
    <property type="component" value="Unassembled WGS sequence"/>
</dbReference>
<organism evidence="2 3">
    <name type="scientific">Candidatus Jidaibacter acanthamoebae</name>
    <dbReference type="NCBI Taxonomy" id="86105"/>
    <lineage>
        <taxon>Bacteria</taxon>
        <taxon>Pseudomonadati</taxon>
        <taxon>Pseudomonadota</taxon>
        <taxon>Alphaproteobacteria</taxon>
        <taxon>Rickettsiales</taxon>
        <taxon>Candidatus Midichloriaceae</taxon>
        <taxon>Candidatus Jidaibacter</taxon>
    </lineage>
</organism>